<gene>
    <name evidence="4" type="ORF">H4281_36400</name>
</gene>
<protein>
    <submittedName>
        <fullName evidence="4">N-6 DNA methylase</fullName>
    </submittedName>
</protein>
<keyword evidence="5" id="KW-1185">Reference proteome</keyword>
<name>A0A7W3W5G7_9PSEU</name>
<keyword evidence="1" id="KW-0680">Restriction system</keyword>
<dbReference type="InterPro" id="IPR029063">
    <property type="entry name" value="SAM-dependent_MTases_sf"/>
</dbReference>
<dbReference type="GO" id="GO:0003677">
    <property type="term" value="F:DNA binding"/>
    <property type="evidence" value="ECO:0007669"/>
    <property type="project" value="UniProtKB-KW"/>
</dbReference>
<dbReference type="SUPFAM" id="SSF116734">
    <property type="entry name" value="DNA methylase specificity domain"/>
    <property type="match status" value="1"/>
</dbReference>
<evidence type="ECO:0000313" key="5">
    <source>
        <dbReference type="Proteomes" id="UP000526734"/>
    </source>
</evidence>
<comment type="caution">
    <text evidence="4">The sequence shown here is derived from an EMBL/GenBank/DDBJ whole genome shotgun (WGS) entry which is preliminary data.</text>
</comment>
<dbReference type="PANTHER" id="PTHR42998">
    <property type="entry name" value="TYPE I RESTRICTION ENZYME HINDVIIP M PROTEIN-RELATED"/>
    <property type="match status" value="1"/>
</dbReference>
<dbReference type="InterPro" id="IPR052916">
    <property type="entry name" value="Type-I_RE_MTase_Subunit"/>
</dbReference>
<dbReference type="AlphaFoldDB" id="A0A7W3W5G7"/>
<organism evidence="4 5">
    <name type="scientific">Amycolatopsis dendrobii</name>
    <dbReference type="NCBI Taxonomy" id="2760662"/>
    <lineage>
        <taxon>Bacteria</taxon>
        <taxon>Bacillati</taxon>
        <taxon>Actinomycetota</taxon>
        <taxon>Actinomycetes</taxon>
        <taxon>Pseudonocardiales</taxon>
        <taxon>Pseudonocardiaceae</taxon>
        <taxon>Amycolatopsis</taxon>
    </lineage>
</organism>
<dbReference type="EMBL" id="JACGZW010000015">
    <property type="protein sequence ID" value="MBB1158657.1"/>
    <property type="molecule type" value="Genomic_DNA"/>
</dbReference>
<reference evidence="4 5" key="1">
    <citation type="submission" date="2020-08" db="EMBL/GenBank/DDBJ databases">
        <title>Amycolatopsis sp. nov. DR6-1 isolated from Dendrobium heterocarpum.</title>
        <authorList>
            <person name="Tedsree N."/>
            <person name="Kuncharoen N."/>
            <person name="Likhitwitayawuid K."/>
            <person name="Tanasupawat S."/>
        </authorList>
    </citation>
    <scope>NUCLEOTIDE SEQUENCE [LARGE SCALE GENOMIC DNA]</scope>
    <source>
        <strain evidence="4 5">DR6-1</strain>
    </source>
</reference>
<dbReference type="InterPro" id="IPR003356">
    <property type="entry name" value="DNA_methylase_A-5"/>
</dbReference>
<evidence type="ECO:0000256" key="2">
    <source>
        <dbReference type="ARBA" id="ARBA00023125"/>
    </source>
</evidence>
<dbReference type="Pfam" id="PF02384">
    <property type="entry name" value="N6_Mtase"/>
    <property type="match status" value="1"/>
</dbReference>
<dbReference type="InterPro" id="IPR044946">
    <property type="entry name" value="Restrct_endonuc_typeI_TRD_sf"/>
</dbReference>
<keyword evidence="2" id="KW-0238">DNA-binding</keyword>
<dbReference type="InterPro" id="IPR002052">
    <property type="entry name" value="DNA_methylase_N6_adenine_CS"/>
</dbReference>
<dbReference type="SUPFAM" id="SSF53335">
    <property type="entry name" value="S-adenosyl-L-methionine-dependent methyltransferases"/>
    <property type="match status" value="1"/>
</dbReference>
<dbReference type="Gene3D" id="3.40.50.150">
    <property type="entry name" value="Vaccinia Virus protein VP39"/>
    <property type="match status" value="1"/>
</dbReference>
<dbReference type="GO" id="GO:0032259">
    <property type="term" value="P:methylation"/>
    <property type="evidence" value="ECO:0007669"/>
    <property type="project" value="UniProtKB-KW"/>
</dbReference>
<dbReference type="CDD" id="cd02440">
    <property type="entry name" value="AdoMet_MTases"/>
    <property type="match status" value="1"/>
</dbReference>
<keyword evidence="4" id="KW-0808">Transferase</keyword>
<evidence type="ECO:0000256" key="1">
    <source>
        <dbReference type="ARBA" id="ARBA00022747"/>
    </source>
</evidence>
<dbReference type="Gene3D" id="3.90.220.20">
    <property type="entry name" value="DNA methylase specificity domains"/>
    <property type="match status" value="1"/>
</dbReference>
<evidence type="ECO:0000313" key="4">
    <source>
        <dbReference type="EMBL" id="MBB1158657.1"/>
    </source>
</evidence>
<dbReference type="GO" id="GO:0009307">
    <property type="term" value="P:DNA restriction-modification system"/>
    <property type="evidence" value="ECO:0007669"/>
    <property type="project" value="UniProtKB-KW"/>
</dbReference>
<accession>A0A7W3W5G7</accession>
<keyword evidence="4" id="KW-0489">Methyltransferase</keyword>
<sequence>MCGRFTGNSIEERHVVDESEVTASEIARLAGVGRAAVSNWRKRFTDFPQPVGGTDTSPRFRSAEILSWLEDQGKLGTESARELVWQRLATSGSDPVVDRVAAAGEYLAGRHPTTTLDKRTRDSLDALAADGGAEPAFDELCGRFVASNWRTMAVTPPDLARLMTDLVAPLAGSVFDPACGLGTLLRTAARTKAGIHAAGQEVDPSLARLAVAGLAFGGAESAIETGDSLRADAFPDLRADAVVCNPPFNDRNWGAEELAYDQRWAFGLPPKGESELAWVQHCLAHLRPGGRAVVLMPPAAASRRSGRPIRAELLRRGAVRAIVQLPAGAAPPLGLSLQLWVLEQPAEQAPDTRVLFVDGTAGLPQRIDDIGWRALRERVDPVWESFLADPAAVAEEPGRHTVRPVIDLLDDEVDLTPARYLRPATELDIAALRTTQRSFAKLLDDLAELLPDVQPTHMDTGPKATVSIAELQRSGAVSVRQQAGRLEVQTGGDGLPVYTARDVISGEPPSGRIPAGTEHTAVLPGDVLVPTVLTRAVALVVTEPGAALGPHVQLLRPDPDQIDSWFLAGFLRSRDSLRFASTMSGTHRVDVRRVEVPRVPIAEQRKYAAAFELLARFDATLSRASNLGHDLTRSLNDGLAAGALAPTGRPSQKPAT</sequence>
<dbReference type="GO" id="GO:0008170">
    <property type="term" value="F:N-methyltransferase activity"/>
    <property type="evidence" value="ECO:0007669"/>
    <property type="project" value="InterPro"/>
</dbReference>
<dbReference type="Proteomes" id="UP000526734">
    <property type="component" value="Unassembled WGS sequence"/>
</dbReference>
<dbReference type="PRINTS" id="PR00507">
    <property type="entry name" value="N12N6MTFRASE"/>
</dbReference>
<dbReference type="PANTHER" id="PTHR42998:SF1">
    <property type="entry name" value="TYPE I RESTRICTION ENZYME HINDI METHYLASE SUBUNIT"/>
    <property type="match status" value="1"/>
</dbReference>
<evidence type="ECO:0000259" key="3">
    <source>
        <dbReference type="Pfam" id="PF02384"/>
    </source>
</evidence>
<feature type="domain" description="DNA methylase adenine-specific" evidence="3">
    <location>
        <begin position="155"/>
        <end position="362"/>
    </location>
</feature>
<dbReference type="PROSITE" id="PS00092">
    <property type="entry name" value="N6_MTASE"/>
    <property type="match status" value="1"/>
</dbReference>
<proteinExistence type="predicted"/>